<name>A0A4R0BZV9_RHILV</name>
<accession>A0A4R0BZV9</accession>
<sequence length="65" mass="7064">MNVLNASEEQQTPSSLPLIRLPPPSPRWGEGDPPMAQQPSNHFLPAGAVFRIMRQAAPFGVSEDP</sequence>
<reference evidence="2" key="1">
    <citation type="submission" date="2019-10" db="EMBL/GenBank/DDBJ databases">
        <title>Rhizobium leguminosarum symbiovar viciae collection.</title>
        <authorList>
            <person name="Boivin S."/>
            <person name="Lepetit M."/>
        </authorList>
    </citation>
    <scope>NUCLEOTIDE SEQUENCE</scope>
    <source>
        <strain evidence="2">L143</strain>
    </source>
</reference>
<dbReference type="AlphaFoldDB" id="A0A4R0BZV9"/>
<dbReference type="Proteomes" id="UP000662259">
    <property type="component" value="Unassembled WGS sequence"/>
</dbReference>
<gene>
    <name evidence="2" type="ORF">GFL91_23480</name>
</gene>
<dbReference type="EMBL" id="WIEZ01000013">
    <property type="protein sequence ID" value="NKM47875.1"/>
    <property type="molecule type" value="Genomic_DNA"/>
</dbReference>
<evidence type="ECO:0000256" key="1">
    <source>
        <dbReference type="SAM" id="MobiDB-lite"/>
    </source>
</evidence>
<protein>
    <submittedName>
        <fullName evidence="2">Uncharacterized protein</fullName>
    </submittedName>
</protein>
<comment type="caution">
    <text evidence="2">The sequence shown here is derived from an EMBL/GenBank/DDBJ whole genome shotgun (WGS) entry which is preliminary data.</text>
</comment>
<feature type="region of interest" description="Disordered" evidence="1">
    <location>
        <begin position="1"/>
        <end position="41"/>
    </location>
</feature>
<feature type="compositionally biased region" description="Polar residues" evidence="1">
    <location>
        <begin position="1"/>
        <end position="12"/>
    </location>
</feature>
<evidence type="ECO:0000313" key="3">
    <source>
        <dbReference type="Proteomes" id="UP000662259"/>
    </source>
</evidence>
<proteinExistence type="predicted"/>
<organism evidence="2 3">
    <name type="scientific">Rhizobium leguminosarum bv. viciae</name>
    <dbReference type="NCBI Taxonomy" id="387"/>
    <lineage>
        <taxon>Bacteria</taxon>
        <taxon>Pseudomonadati</taxon>
        <taxon>Pseudomonadota</taxon>
        <taxon>Alphaproteobacteria</taxon>
        <taxon>Hyphomicrobiales</taxon>
        <taxon>Rhizobiaceae</taxon>
        <taxon>Rhizobium/Agrobacterium group</taxon>
        <taxon>Rhizobium</taxon>
    </lineage>
</organism>
<evidence type="ECO:0000313" key="2">
    <source>
        <dbReference type="EMBL" id="NKM47875.1"/>
    </source>
</evidence>